<dbReference type="Proteomes" id="UP000266841">
    <property type="component" value="Unassembled WGS sequence"/>
</dbReference>
<evidence type="ECO:0000313" key="1">
    <source>
        <dbReference type="EMBL" id="EJK61923.1"/>
    </source>
</evidence>
<reference evidence="1 2" key="1">
    <citation type="journal article" date="2012" name="Genome Biol.">
        <title>Genome and low-iron response of an oceanic diatom adapted to chronic iron limitation.</title>
        <authorList>
            <person name="Lommer M."/>
            <person name="Specht M."/>
            <person name="Roy A.S."/>
            <person name="Kraemer L."/>
            <person name="Andreson R."/>
            <person name="Gutowska M.A."/>
            <person name="Wolf J."/>
            <person name="Bergner S.V."/>
            <person name="Schilhabel M.B."/>
            <person name="Klostermeier U.C."/>
            <person name="Beiko R.G."/>
            <person name="Rosenstiel P."/>
            <person name="Hippler M."/>
            <person name="Laroche J."/>
        </authorList>
    </citation>
    <scope>NUCLEOTIDE SEQUENCE [LARGE SCALE GENOMIC DNA]</scope>
    <source>
        <strain evidence="1 2">CCMP1005</strain>
    </source>
</reference>
<proteinExistence type="predicted"/>
<sequence>MSSEAEPVQSPGKVGGPTLDSRACWTSVLEYVGGDDAAQAMTASKSGGGQHWTKGDAVAGLRCRIEESTDGGNILSKHCNEDGVELRHIAPKLAYCLDNSLMHRRSDGIYTCTFVDDDHEGGLPTSANIKFDDDGRFSFMTFAIEDEDSEARTRMKVRFTQLHWFYDMGLFYTDRGRHDSDFTSPTRLMRLRFVMDDDSTASYLSREGWLNKDGSLTVEQGANAAGTSHVYTFSAVKKCSPE</sequence>
<comment type="caution">
    <text evidence="1">The sequence shown here is derived from an EMBL/GenBank/DDBJ whole genome shotgun (WGS) entry which is preliminary data.</text>
</comment>
<accession>K0S717</accession>
<dbReference type="AlphaFoldDB" id="K0S717"/>
<name>K0S717_THAOC</name>
<protein>
    <submittedName>
        <fullName evidence="1">Uncharacterized protein</fullName>
    </submittedName>
</protein>
<evidence type="ECO:0000313" key="2">
    <source>
        <dbReference type="Proteomes" id="UP000266841"/>
    </source>
</evidence>
<keyword evidence="2" id="KW-1185">Reference proteome</keyword>
<gene>
    <name evidence="1" type="ORF">THAOC_17501</name>
</gene>
<organism evidence="1 2">
    <name type="scientific">Thalassiosira oceanica</name>
    <name type="common">Marine diatom</name>
    <dbReference type="NCBI Taxonomy" id="159749"/>
    <lineage>
        <taxon>Eukaryota</taxon>
        <taxon>Sar</taxon>
        <taxon>Stramenopiles</taxon>
        <taxon>Ochrophyta</taxon>
        <taxon>Bacillariophyta</taxon>
        <taxon>Coscinodiscophyceae</taxon>
        <taxon>Thalassiosirophycidae</taxon>
        <taxon>Thalassiosirales</taxon>
        <taxon>Thalassiosiraceae</taxon>
        <taxon>Thalassiosira</taxon>
    </lineage>
</organism>
<dbReference type="EMBL" id="AGNL01019311">
    <property type="protein sequence ID" value="EJK61923.1"/>
    <property type="molecule type" value="Genomic_DNA"/>
</dbReference>